<dbReference type="EMBL" id="JAJTJA010000004">
    <property type="protein sequence ID" value="KAH8701130.1"/>
    <property type="molecule type" value="Genomic_DNA"/>
</dbReference>
<feature type="compositionally biased region" description="Low complexity" evidence="1">
    <location>
        <begin position="157"/>
        <end position="170"/>
    </location>
</feature>
<evidence type="ECO:0000256" key="1">
    <source>
        <dbReference type="SAM" id="MobiDB-lite"/>
    </source>
</evidence>
<feature type="compositionally biased region" description="Polar residues" evidence="1">
    <location>
        <begin position="171"/>
        <end position="186"/>
    </location>
</feature>
<organism evidence="2 3">
    <name type="scientific">Talaromyces proteolyticus</name>
    <dbReference type="NCBI Taxonomy" id="1131652"/>
    <lineage>
        <taxon>Eukaryota</taxon>
        <taxon>Fungi</taxon>
        <taxon>Dikarya</taxon>
        <taxon>Ascomycota</taxon>
        <taxon>Pezizomycotina</taxon>
        <taxon>Eurotiomycetes</taxon>
        <taxon>Eurotiomycetidae</taxon>
        <taxon>Eurotiales</taxon>
        <taxon>Trichocomaceae</taxon>
        <taxon>Talaromyces</taxon>
        <taxon>Talaromyces sect. Bacilispori</taxon>
    </lineage>
</organism>
<protein>
    <submittedName>
        <fullName evidence="2">Uncharacterized protein</fullName>
    </submittedName>
</protein>
<feature type="region of interest" description="Disordered" evidence="1">
    <location>
        <begin position="1"/>
        <end position="195"/>
    </location>
</feature>
<feature type="compositionally biased region" description="Polar residues" evidence="1">
    <location>
        <begin position="39"/>
        <end position="61"/>
    </location>
</feature>
<gene>
    <name evidence="2" type="ORF">BGW36DRAFT_425925</name>
</gene>
<comment type="caution">
    <text evidence="2">The sequence shown here is derived from an EMBL/GenBank/DDBJ whole genome shotgun (WGS) entry which is preliminary data.</text>
</comment>
<sequence length="273" mass="30156">MVALTERFQGLRRPGASVLHQNKGLPSRPNENVLARKAVNNSPNIHITTSAPTGPDISTPSQDRKDLPQLPPQPPPLPHIVSPPQPQAQPQAVRPPRGSSLSPRLENPPPVRPANSLQPPQHATPRPAIRPVSEAPSISQFIPDPEPEPEYQQSERPTSISNTSSAPSSNGTFDGNGKQTPESRNSYIPPLPEPTVIPPLTRTHYDCYQSHRLMLISNNVWYATACMTCRKLDQEIRHRCSFCCVRICASCFESLQKCKNRSLKELIATLPEH</sequence>
<feature type="compositionally biased region" description="Pro residues" evidence="1">
    <location>
        <begin position="69"/>
        <end position="87"/>
    </location>
</feature>
<evidence type="ECO:0000313" key="2">
    <source>
        <dbReference type="EMBL" id="KAH8701130.1"/>
    </source>
</evidence>
<name>A0AAD4L091_9EURO</name>
<dbReference type="GeneID" id="70250476"/>
<proteinExistence type="predicted"/>
<accession>A0AAD4L091</accession>
<evidence type="ECO:0000313" key="3">
    <source>
        <dbReference type="Proteomes" id="UP001201262"/>
    </source>
</evidence>
<dbReference type="Proteomes" id="UP001201262">
    <property type="component" value="Unassembled WGS sequence"/>
</dbReference>
<reference evidence="2" key="1">
    <citation type="submission" date="2021-12" db="EMBL/GenBank/DDBJ databases">
        <title>Convergent genome expansion in fungi linked to evolution of root-endophyte symbiosis.</title>
        <authorList>
            <consortium name="DOE Joint Genome Institute"/>
            <person name="Ke Y.-H."/>
            <person name="Bonito G."/>
            <person name="Liao H.-L."/>
            <person name="Looney B."/>
            <person name="Rojas-Flechas A."/>
            <person name="Nash J."/>
            <person name="Hameed K."/>
            <person name="Schadt C."/>
            <person name="Martin F."/>
            <person name="Crous P.W."/>
            <person name="Miettinen O."/>
            <person name="Magnuson J.K."/>
            <person name="Labbe J."/>
            <person name="Jacobson D."/>
            <person name="Doktycz M.J."/>
            <person name="Veneault-Fourrey C."/>
            <person name="Kuo A."/>
            <person name="Mondo S."/>
            <person name="Calhoun S."/>
            <person name="Riley R."/>
            <person name="Ohm R."/>
            <person name="LaButti K."/>
            <person name="Andreopoulos B."/>
            <person name="Pangilinan J."/>
            <person name="Nolan M."/>
            <person name="Tritt A."/>
            <person name="Clum A."/>
            <person name="Lipzen A."/>
            <person name="Daum C."/>
            <person name="Barry K."/>
            <person name="Grigoriev I.V."/>
            <person name="Vilgalys R."/>
        </authorList>
    </citation>
    <scope>NUCLEOTIDE SEQUENCE</scope>
    <source>
        <strain evidence="2">PMI_201</strain>
    </source>
</reference>
<dbReference type="AlphaFoldDB" id="A0AAD4L091"/>
<keyword evidence="3" id="KW-1185">Reference proteome</keyword>
<dbReference type="RefSeq" id="XP_046074836.1">
    <property type="nucleotide sequence ID" value="XM_046220189.1"/>
</dbReference>
<feature type="compositionally biased region" description="Low complexity" evidence="1">
    <location>
        <begin position="88"/>
        <end position="97"/>
    </location>
</feature>